<feature type="domain" description="Cation efflux protein transmembrane" evidence="9">
    <location>
        <begin position="234"/>
        <end position="438"/>
    </location>
</feature>
<dbReference type="PANTHER" id="PTHR43840">
    <property type="entry name" value="MITOCHONDRIAL METAL TRANSPORTER 1-RELATED"/>
    <property type="match status" value="1"/>
</dbReference>
<accession>A0A9K3KWX5</accession>
<dbReference type="InterPro" id="IPR058533">
    <property type="entry name" value="Cation_efflux_TM"/>
</dbReference>
<feature type="transmembrane region" description="Helical" evidence="8">
    <location>
        <begin position="338"/>
        <end position="359"/>
    </location>
</feature>
<dbReference type="NCBIfam" id="TIGR01297">
    <property type="entry name" value="CDF"/>
    <property type="match status" value="1"/>
</dbReference>
<reference evidence="11" key="2">
    <citation type="submission" date="2021-04" db="EMBL/GenBank/DDBJ databases">
        <authorList>
            <person name="Podell S."/>
        </authorList>
    </citation>
    <scope>NUCLEOTIDE SEQUENCE</scope>
    <source>
        <strain evidence="11">Hildebrandi</strain>
    </source>
</reference>
<evidence type="ECO:0000313" key="12">
    <source>
        <dbReference type="Proteomes" id="UP000693970"/>
    </source>
</evidence>
<evidence type="ECO:0000313" key="11">
    <source>
        <dbReference type="EMBL" id="KAG7350715.1"/>
    </source>
</evidence>
<dbReference type="OrthoDB" id="435980at2759"/>
<evidence type="ECO:0000259" key="9">
    <source>
        <dbReference type="Pfam" id="PF01545"/>
    </source>
</evidence>
<reference evidence="11" key="1">
    <citation type="journal article" date="2021" name="Sci. Rep.">
        <title>Diploid genomic architecture of Nitzschia inconspicua, an elite biomass production diatom.</title>
        <authorList>
            <person name="Oliver A."/>
            <person name="Podell S."/>
            <person name="Pinowska A."/>
            <person name="Traller J.C."/>
            <person name="Smith S.R."/>
            <person name="McClure R."/>
            <person name="Beliaev A."/>
            <person name="Bohutskyi P."/>
            <person name="Hill E.A."/>
            <person name="Rabines A."/>
            <person name="Zheng H."/>
            <person name="Allen L.Z."/>
            <person name="Kuo A."/>
            <person name="Grigoriev I.V."/>
            <person name="Allen A.E."/>
            <person name="Hazlebeck D."/>
            <person name="Allen E.E."/>
        </authorList>
    </citation>
    <scope>NUCLEOTIDE SEQUENCE</scope>
    <source>
        <strain evidence="11">Hildebrandi</strain>
    </source>
</reference>
<dbReference type="EMBL" id="JAGRRH010000018">
    <property type="protein sequence ID" value="KAG7350715.1"/>
    <property type="molecule type" value="Genomic_DNA"/>
</dbReference>
<keyword evidence="6 8" id="KW-0472">Membrane</keyword>
<name>A0A9K3KWX5_9STRA</name>
<comment type="similarity">
    <text evidence="2">Belongs to the cation diffusion facilitator (CDF) transporter (TC 2.A.4) family.</text>
</comment>
<feature type="region of interest" description="Disordered" evidence="7">
    <location>
        <begin position="907"/>
        <end position="950"/>
    </location>
</feature>
<feature type="domain" description="Helicase-associated" evidence="10">
    <location>
        <begin position="1336"/>
        <end position="1394"/>
    </location>
</feature>
<keyword evidence="12" id="KW-1185">Reference proteome</keyword>
<keyword evidence="4 8" id="KW-0812">Transmembrane</keyword>
<organism evidence="11 12">
    <name type="scientific">Nitzschia inconspicua</name>
    <dbReference type="NCBI Taxonomy" id="303405"/>
    <lineage>
        <taxon>Eukaryota</taxon>
        <taxon>Sar</taxon>
        <taxon>Stramenopiles</taxon>
        <taxon>Ochrophyta</taxon>
        <taxon>Bacillariophyta</taxon>
        <taxon>Bacillariophyceae</taxon>
        <taxon>Bacillariophycidae</taxon>
        <taxon>Bacillariales</taxon>
        <taxon>Bacillariaceae</taxon>
        <taxon>Nitzschia</taxon>
    </lineage>
</organism>
<dbReference type="InterPro" id="IPR002524">
    <property type="entry name" value="Cation_efflux"/>
</dbReference>
<dbReference type="GO" id="GO:0016020">
    <property type="term" value="C:membrane"/>
    <property type="evidence" value="ECO:0007669"/>
    <property type="project" value="UniProtKB-SubCell"/>
</dbReference>
<protein>
    <submittedName>
        <fullName evidence="11">Cation efflux family-domain containing protein</fullName>
    </submittedName>
</protein>
<feature type="compositionally biased region" description="Polar residues" evidence="7">
    <location>
        <begin position="929"/>
        <end position="939"/>
    </location>
</feature>
<evidence type="ECO:0000256" key="2">
    <source>
        <dbReference type="ARBA" id="ARBA00008114"/>
    </source>
</evidence>
<feature type="domain" description="Helicase-associated" evidence="10">
    <location>
        <begin position="1258"/>
        <end position="1330"/>
    </location>
</feature>
<comment type="caution">
    <text evidence="11">The sequence shown here is derived from an EMBL/GenBank/DDBJ whole genome shotgun (WGS) entry which is preliminary data.</text>
</comment>
<keyword evidence="3" id="KW-0813">Transport</keyword>
<evidence type="ECO:0000259" key="10">
    <source>
        <dbReference type="Pfam" id="PF03457"/>
    </source>
</evidence>
<dbReference type="Proteomes" id="UP000693970">
    <property type="component" value="Unassembled WGS sequence"/>
</dbReference>
<evidence type="ECO:0000256" key="3">
    <source>
        <dbReference type="ARBA" id="ARBA00022448"/>
    </source>
</evidence>
<dbReference type="GO" id="GO:0008324">
    <property type="term" value="F:monoatomic cation transmembrane transporter activity"/>
    <property type="evidence" value="ECO:0007669"/>
    <property type="project" value="InterPro"/>
</dbReference>
<dbReference type="InterPro" id="IPR050291">
    <property type="entry name" value="CDF_Transporter"/>
</dbReference>
<gene>
    <name evidence="11" type="ORF">IV203_010075</name>
</gene>
<comment type="subcellular location">
    <subcellularLocation>
        <location evidence="1">Membrane</location>
        <topology evidence="1">Multi-pass membrane protein</topology>
    </subcellularLocation>
</comment>
<evidence type="ECO:0000256" key="1">
    <source>
        <dbReference type="ARBA" id="ARBA00004141"/>
    </source>
</evidence>
<sequence>MKIPVSTRDCPENHYQAASVPFMSTLMSPWKSFIIGTLLAISTGASTSFAFHPSNNVSPRLSSSSRIFPSFDCRSTIPPSISSKKLSSTALFHMGHSHSHHHHHHENNDERRDIFSGNRNATKEQTKLTTKWIRRLALWLCCWMATCGITLLKHKKLTTQDWLAFGVSSLVVSSAQKMQRAFTKGMLRLQKLKEGVVKHSSFPQVINNANGKSTTAQAVAAIRNTEEADRVTWMGVIINLLLSIGKLVVGIAQNSSVLIADAGHSLSDLVSDFITLWSVNVARLPPDDDHPYGHYKFEAIGSLFLSLTLLMTGISVGLHSQKQLLAVLKTSHGITSPAALVAVPSPGPLALFMAGISILSKEWLFRVTKVVGEKLNSPVVIANAWHHRSDAYSSILALLSIMWSMAGFPAADAAAGMLVAGMIGMTGGDILVESVKQLSDSAHEELQQEVESILESLQDDDVLSTTSIRARQVGSASVAEVTVEVESDLTTTATRVVEERIQQHLQRELLKGNQGRSVVATVHAKPNLIICPLLHQTSSESRGMDAHTITSNSDVSSDGDEQASTTILSVSASETIVSASQIEHEVRQQALLLYPKIHCQVTGVTVHFSSQNTVSVDCNIWLDQHGDENFPAKEESPLTSILSYAKELQTALETNVQVIESASIYLDLNQMAKSDNISSRQPLLGSFPVDICHRIKLQSSISYTLTSGPQLGYFFIPLPSLLKSQKLLGGYCRSKSLQKYRHSSNMPLDAIKNALFSSTGSTKGRSYSTVAADRSVVEWNNAYTLLALSSQHTNAGHSQDVDHQTSHHLTMERSLPIVRGVSGEEYKGTSSSSTLSRASTSVVSDPILCETKASTAGESTQTLVERNSSFEYLTVTKSDTDSDATSPPNAASVFLPASLGENNVNGADFKSSEDLTRKGTVPKVRPISPGTSSSPNPITQGEPVDENESSIGFGRIKVVVTPDTAGVSAQKLISSTSRSGKRKRGKLPLHRNKTEIKNDPQPQKCAEGTNPDIVKYGQRWLNKQNQHIFCHPSVNVGRQNVNAVPSPVPIPSHPDNRMGSEKSESEQDAIEGLFMMTKSTPIVHQNSTKQDIEETPLDALAGLLMMNSAPTFTHQKHASIETTKPHSLCGPVHANSNVALSLQTAGGTNNFPHSDTPSASLLEIPTSHEKKPIISYEIDNPTSIHAMAVPSNLGTPSGYFGGVPGFLPPYLPFPGQFSVPLSTIPAIKVVQQPPVEVVMENGTAANVRKKAKFTSSEENAWVRRFQQAVDFKRQHGHCRIPYQYPPNSDLARWAKRQKYQYKLFIGERESREKKSSLTPERIAALESLGFVWDSQEVGWLEQYDHLIAYVRKHGHAKVAKRERSLGRWVCSQRTRLTQGKMTMERFMKLDAVGFIWCSHGAIDNVSRQVEKMRAKAKKEMETHPNLKKRYQEWQAQVPQVAHRKIG</sequence>
<dbReference type="Pfam" id="PF01545">
    <property type="entry name" value="Cation_efflux"/>
    <property type="match status" value="1"/>
</dbReference>
<dbReference type="Pfam" id="PF03457">
    <property type="entry name" value="HA"/>
    <property type="match status" value="2"/>
</dbReference>
<dbReference type="InterPro" id="IPR005114">
    <property type="entry name" value="Helicase_assoc"/>
</dbReference>
<dbReference type="FunFam" id="1.20.1510.10:FF:000006">
    <property type="entry name" value="Divalent cation efflux transporter"/>
    <property type="match status" value="1"/>
</dbReference>
<feature type="transmembrane region" description="Helical" evidence="8">
    <location>
        <begin position="299"/>
        <end position="318"/>
    </location>
</feature>
<proteinExistence type="inferred from homology"/>
<keyword evidence="5 8" id="KW-1133">Transmembrane helix</keyword>
<evidence type="ECO:0000256" key="8">
    <source>
        <dbReference type="SAM" id="Phobius"/>
    </source>
</evidence>
<evidence type="ECO:0000256" key="5">
    <source>
        <dbReference type="ARBA" id="ARBA00022989"/>
    </source>
</evidence>
<evidence type="ECO:0000256" key="7">
    <source>
        <dbReference type="SAM" id="MobiDB-lite"/>
    </source>
</evidence>
<evidence type="ECO:0000256" key="6">
    <source>
        <dbReference type="ARBA" id="ARBA00023136"/>
    </source>
</evidence>
<evidence type="ECO:0000256" key="4">
    <source>
        <dbReference type="ARBA" id="ARBA00022692"/>
    </source>
</evidence>
<dbReference type="PANTHER" id="PTHR43840:SF15">
    <property type="entry name" value="MITOCHONDRIAL METAL TRANSPORTER 1-RELATED"/>
    <property type="match status" value="1"/>
</dbReference>